<evidence type="ECO:0000313" key="2">
    <source>
        <dbReference type="Proteomes" id="UP001168821"/>
    </source>
</evidence>
<dbReference type="Proteomes" id="UP001168821">
    <property type="component" value="Unassembled WGS sequence"/>
</dbReference>
<keyword evidence="2" id="KW-1185">Reference proteome</keyword>
<reference evidence="1" key="1">
    <citation type="journal article" date="2023" name="G3 (Bethesda)">
        <title>Whole genome assemblies of Zophobas morio and Tenebrio molitor.</title>
        <authorList>
            <person name="Kaur S."/>
            <person name="Stinson S.A."/>
            <person name="diCenzo G.C."/>
        </authorList>
    </citation>
    <scope>NUCLEOTIDE SEQUENCE</scope>
    <source>
        <strain evidence="1">QUZm001</strain>
    </source>
</reference>
<proteinExistence type="predicted"/>
<name>A0AA38HZ49_9CUCU</name>
<comment type="caution">
    <text evidence="1">The sequence shown here is derived from an EMBL/GenBank/DDBJ whole genome shotgun (WGS) entry which is preliminary data.</text>
</comment>
<sequence>MTKATTKKTRQSTPHHVSLISYDYRYRTRLGTTNAHCRTEVSHPVPIRLRSCGEGVRDESLIKRKVAADKAATLAHITCYVFFATAGSGRLGGRNLGLG</sequence>
<evidence type="ECO:0000313" key="1">
    <source>
        <dbReference type="EMBL" id="KAJ3645461.1"/>
    </source>
</evidence>
<dbReference type="AlphaFoldDB" id="A0AA38HZ49"/>
<dbReference type="EMBL" id="JALNTZ010000007">
    <property type="protein sequence ID" value="KAJ3645461.1"/>
    <property type="molecule type" value="Genomic_DNA"/>
</dbReference>
<gene>
    <name evidence="1" type="ORF">Zmor_023114</name>
</gene>
<protein>
    <submittedName>
        <fullName evidence="1">Uncharacterized protein</fullName>
    </submittedName>
</protein>
<accession>A0AA38HZ49</accession>
<organism evidence="1 2">
    <name type="scientific">Zophobas morio</name>
    <dbReference type="NCBI Taxonomy" id="2755281"/>
    <lineage>
        <taxon>Eukaryota</taxon>
        <taxon>Metazoa</taxon>
        <taxon>Ecdysozoa</taxon>
        <taxon>Arthropoda</taxon>
        <taxon>Hexapoda</taxon>
        <taxon>Insecta</taxon>
        <taxon>Pterygota</taxon>
        <taxon>Neoptera</taxon>
        <taxon>Endopterygota</taxon>
        <taxon>Coleoptera</taxon>
        <taxon>Polyphaga</taxon>
        <taxon>Cucujiformia</taxon>
        <taxon>Tenebrionidae</taxon>
        <taxon>Zophobas</taxon>
    </lineage>
</organism>